<sequence length="127" mass="14229">MNAEEIAMLCSALSIKKKKSLVGTLDGKLKVQGEHRLFSCLVGKVIATKLVNRVAFREVTQKIWRVGEGVEIKVMEGKVFSFFFKNVDDRKRIQTGGPWTFDGAIIILEESTGSGEISVMRFKTVEF</sequence>
<evidence type="ECO:0000313" key="2">
    <source>
        <dbReference type="EMBL" id="KAK3194585.1"/>
    </source>
</evidence>
<reference evidence="2" key="1">
    <citation type="journal article" date="2023" name="Plant J.">
        <title>Genome sequences and population genomics provide insights into the demographic history, inbreeding, and mutation load of two 'living fossil' tree species of Dipteronia.</title>
        <authorList>
            <person name="Feng Y."/>
            <person name="Comes H.P."/>
            <person name="Chen J."/>
            <person name="Zhu S."/>
            <person name="Lu R."/>
            <person name="Zhang X."/>
            <person name="Li P."/>
            <person name="Qiu J."/>
            <person name="Olsen K.M."/>
            <person name="Qiu Y."/>
        </authorList>
    </citation>
    <scope>NUCLEOTIDE SEQUENCE</scope>
    <source>
        <strain evidence="2">NBL</strain>
    </source>
</reference>
<organism evidence="2 3">
    <name type="scientific">Dipteronia sinensis</name>
    <dbReference type="NCBI Taxonomy" id="43782"/>
    <lineage>
        <taxon>Eukaryota</taxon>
        <taxon>Viridiplantae</taxon>
        <taxon>Streptophyta</taxon>
        <taxon>Embryophyta</taxon>
        <taxon>Tracheophyta</taxon>
        <taxon>Spermatophyta</taxon>
        <taxon>Magnoliopsida</taxon>
        <taxon>eudicotyledons</taxon>
        <taxon>Gunneridae</taxon>
        <taxon>Pentapetalae</taxon>
        <taxon>rosids</taxon>
        <taxon>malvids</taxon>
        <taxon>Sapindales</taxon>
        <taxon>Sapindaceae</taxon>
        <taxon>Hippocastanoideae</taxon>
        <taxon>Acereae</taxon>
        <taxon>Dipteronia</taxon>
    </lineage>
</organism>
<proteinExistence type="predicted"/>
<evidence type="ECO:0000313" key="3">
    <source>
        <dbReference type="Proteomes" id="UP001281410"/>
    </source>
</evidence>
<gene>
    <name evidence="2" type="ORF">Dsin_025895</name>
</gene>
<feature type="domain" description="DUF4283" evidence="1">
    <location>
        <begin position="36"/>
        <end position="109"/>
    </location>
</feature>
<dbReference type="EMBL" id="JANJYJ010000008">
    <property type="protein sequence ID" value="KAK3194585.1"/>
    <property type="molecule type" value="Genomic_DNA"/>
</dbReference>
<evidence type="ECO:0000259" key="1">
    <source>
        <dbReference type="Pfam" id="PF14111"/>
    </source>
</evidence>
<keyword evidence="3" id="KW-1185">Reference proteome</keyword>
<dbReference type="InterPro" id="IPR025558">
    <property type="entry name" value="DUF4283"/>
</dbReference>
<accession>A0AAD9ZWK0</accession>
<dbReference type="Proteomes" id="UP001281410">
    <property type="component" value="Unassembled WGS sequence"/>
</dbReference>
<dbReference type="AlphaFoldDB" id="A0AAD9ZWK0"/>
<dbReference type="Pfam" id="PF14111">
    <property type="entry name" value="DUF4283"/>
    <property type="match status" value="1"/>
</dbReference>
<protein>
    <recommendedName>
        <fullName evidence="1">DUF4283 domain-containing protein</fullName>
    </recommendedName>
</protein>
<name>A0AAD9ZWK0_9ROSI</name>
<comment type="caution">
    <text evidence="2">The sequence shown here is derived from an EMBL/GenBank/DDBJ whole genome shotgun (WGS) entry which is preliminary data.</text>
</comment>